<evidence type="ECO:0008006" key="2">
    <source>
        <dbReference type="Google" id="ProtNLM"/>
    </source>
</evidence>
<dbReference type="InterPro" id="IPR036388">
    <property type="entry name" value="WH-like_DNA-bd_sf"/>
</dbReference>
<reference evidence="1" key="1">
    <citation type="journal article" date="2015" name="Nature">
        <title>Complex archaea that bridge the gap between prokaryotes and eukaryotes.</title>
        <authorList>
            <person name="Spang A."/>
            <person name="Saw J.H."/>
            <person name="Jorgensen S.L."/>
            <person name="Zaremba-Niedzwiedzka K."/>
            <person name="Martijn J."/>
            <person name="Lind A.E."/>
            <person name="van Eijk R."/>
            <person name="Schleper C."/>
            <person name="Guy L."/>
            <person name="Ettema T.J."/>
        </authorList>
    </citation>
    <scope>NUCLEOTIDE SEQUENCE</scope>
</reference>
<proteinExistence type="predicted"/>
<dbReference type="EMBL" id="LAZR01002049">
    <property type="protein sequence ID" value="KKN35281.1"/>
    <property type="molecule type" value="Genomic_DNA"/>
</dbReference>
<gene>
    <name evidence="1" type="ORF">LCGC14_0785220</name>
</gene>
<comment type="caution">
    <text evidence="1">The sequence shown here is derived from an EMBL/GenBank/DDBJ whole genome shotgun (WGS) entry which is preliminary data.</text>
</comment>
<organism evidence="1">
    <name type="scientific">marine sediment metagenome</name>
    <dbReference type="NCBI Taxonomy" id="412755"/>
    <lineage>
        <taxon>unclassified sequences</taxon>
        <taxon>metagenomes</taxon>
        <taxon>ecological metagenomes</taxon>
    </lineage>
</organism>
<evidence type="ECO:0000313" key="1">
    <source>
        <dbReference type="EMBL" id="KKN35281.1"/>
    </source>
</evidence>
<sequence>MSSFATKTTRTTVSEETGEIIDSKTVEELICFKNSEGIKYVAIIEKGLHLINDLTANEIKVLIHLSMHLSFENDNFVDISQFKRKKISKILGISDGSLRNILSSLRKKGLLKTNCASQSQINPGVLYRGKVNSIPAKLNDYNSMV</sequence>
<name>A0A0F9SE87_9ZZZZ</name>
<dbReference type="AlphaFoldDB" id="A0A0F9SE87"/>
<protein>
    <recommendedName>
        <fullName evidence="2">Plasmid replication protein RepL domain-containing protein</fullName>
    </recommendedName>
</protein>
<accession>A0A0F9SE87</accession>
<dbReference type="Gene3D" id="1.10.10.10">
    <property type="entry name" value="Winged helix-like DNA-binding domain superfamily/Winged helix DNA-binding domain"/>
    <property type="match status" value="1"/>
</dbReference>